<dbReference type="InterPro" id="IPR038666">
    <property type="entry name" value="SSP1_head-tail_sf"/>
</dbReference>
<dbReference type="Pfam" id="PF05521">
    <property type="entry name" value="Phage_HCP"/>
    <property type="match status" value="1"/>
</dbReference>
<dbReference type="EMBL" id="LABX01000106">
    <property type="protein sequence ID" value="KMO34321.1"/>
    <property type="molecule type" value="Genomic_DNA"/>
</dbReference>
<dbReference type="AlphaFoldDB" id="A0A0J6V5Y1"/>
<sequence length="115" mass="12878">MPLAAGRASTLVEIQTSTEARDPVSNEPVQTWALFRKAWVSIDVRRGGEYFETGSRYSQTIQVLKGDWLELKDVTPGMRIVMGIPQQILDIKTVLTDNDLRMQVRLECVAGEGAR</sequence>
<dbReference type="Gene3D" id="2.40.10.270">
    <property type="entry name" value="Bacteriophage SPP1 head-tail adaptor protein"/>
    <property type="match status" value="1"/>
</dbReference>
<evidence type="ECO:0000313" key="1">
    <source>
        <dbReference type="EMBL" id="KMO34321.1"/>
    </source>
</evidence>
<dbReference type="Proteomes" id="UP000035929">
    <property type="component" value="Unassembled WGS sequence"/>
</dbReference>
<protein>
    <recommendedName>
        <fullName evidence="3">Head-tail adaptor protein</fullName>
    </recommendedName>
</protein>
<reference evidence="1 2" key="1">
    <citation type="submission" date="2015-03" db="EMBL/GenBank/DDBJ databases">
        <title>Genome sequencing of Methylobacterium aquaticum DSM16371 type strain.</title>
        <authorList>
            <person name="Chaudhry V."/>
            <person name="Patil P.B."/>
        </authorList>
    </citation>
    <scope>NUCLEOTIDE SEQUENCE [LARGE SCALE GENOMIC DNA]</scope>
    <source>
        <strain evidence="1 2">DSM 16371</strain>
    </source>
</reference>
<gene>
    <name evidence="1" type="ORF">VP06_14745</name>
</gene>
<evidence type="ECO:0008006" key="3">
    <source>
        <dbReference type="Google" id="ProtNLM"/>
    </source>
</evidence>
<evidence type="ECO:0000313" key="2">
    <source>
        <dbReference type="Proteomes" id="UP000035929"/>
    </source>
</evidence>
<accession>A0A0J6V5Y1</accession>
<comment type="caution">
    <text evidence="1">The sequence shown here is derived from an EMBL/GenBank/DDBJ whole genome shotgun (WGS) entry which is preliminary data.</text>
</comment>
<name>A0A0J6V5Y1_9HYPH</name>
<proteinExistence type="predicted"/>
<dbReference type="RefSeq" id="WP_048464515.1">
    <property type="nucleotide sequence ID" value="NZ_LABX01000106.1"/>
</dbReference>
<dbReference type="PATRIC" id="fig|270351.6.peg.354"/>
<organism evidence="1 2">
    <name type="scientific">Methylobacterium aquaticum</name>
    <dbReference type="NCBI Taxonomy" id="270351"/>
    <lineage>
        <taxon>Bacteria</taxon>
        <taxon>Pseudomonadati</taxon>
        <taxon>Pseudomonadota</taxon>
        <taxon>Alphaproteobacteria</taxon>
        <taxon>Hyphomicrobiales</taxon>
        <taxon>Methylobacteriaceae</taxon>
        <taxon>Methylobacterium</taxon>
    </lineage>
</organism>
<dbReference type="InterPro" id="IPR008767">
    <property type="entry name" value="Phage_SPP1_head-tail_adaptor"/>
</dbReference>